<evidence type="ECO:0000313" key="4">
    <source>
        <dbReference type="Proteomes" id="UP000823388"/>
    </source>
</evidence>
<keyword evidence="4" id="KW-1185">Reference proteome</keyword>
<name>A0A8T0PB54_PANVG</name>
<protein>
    <recommendedName>
        <fullName evidence="5">Secreted protein</fullName>
    </recommendedName>
</protein>
<dbReference type="Proteomes" id="UP000823388">
    <property type="component" value="Chromosome 8N"/>
</dbReference>
<gene>
    <name evidence="3" type="ORF">PVAP13_8NG350800</name>
</gene>
<proteinExistence type="predicted"/>
<accession>A0A8T0PB54</accession>
<evidence type="ECO:0000256" key="1">
    <source>
        <dbReference type="SAM" id="MobiDB-lite"/>
    </source>
</evidence>
<reference evidence="3" key="1">
    <citation type="submission" date="2020-05" db="EMBL/GenBank/DDBJ databases">
        <title>WGS assembly of Panicum virgatum.</title>
        <authorList>
            <person name="Lovell J.T."/>
            <person name="Jenkins J."/>
            <person name="Shu S."/>
            <person name="Juenger T.E."/>
            <person name="Schmutz J."/>
        </authorList>
    </citation>
    <scope>NUCLEOTIDE SEQUENCE</scope>
    <source>
        <strain evidence="3">AP13</strain>
    </source>
</reference>
<keyword evidence="2" id="KW-0732">Signal</keyword>
<evidence type="ECO:0000256" key="2">
    <source>
        <dbReference type="SAM" id="SignalP"/>
    </source>
</evidence>
<evidence type="ECO:0008006" key="5">
    <source>
        <dbReference type="Google" id="ProtNLM"/>
    </source>
</evidence>
<feature type="chain" id="PRO_5035761432" description="Secreted protein" evidence="2">
    <location>
        <begin position="49"/>
        <end position="109"/>
    </location>
</feature>
<organism evidence="3 4">
    <name type="scientific">Panicum virgatum</name>
    <name type="common">Blackwell switchgrass</name>
    <dbReference type="NCBI Taxonomy" id="38727"/>
    <lineage>
        <taxon>Eukaryota</taxon>
        <taxon>Viridiplantae</taxon>
        <taxon>Streptophyta</taxon>
        <taxon>Embryophyta</taxon>
        <taxon>Tracheophyta</taxon>
        <taxon>Spermatophyta</taxon>
        <taxon>Magnoliopsida</taxon>
        <taxon>Liliopsida</taxon>
        <taxon>Poales</taxon>
        <taxon>Poaceae</taxon>
        <taxon>PACMAD clade</taxon>
        <taxon>Panicoideae</taxon>
        <taxon>Panicodae</taxon>
        <taxon>Paniceae</taxon>
        <taxon>Panicinae</taxon>
        <taxon>Panicum</taxon>
        <taxon>Panicum sect. Hiantes</taxon>
    </lineage>
</organism>
<feature type="signal peptide" evidence="2">
    <location>
        <begin position="1"/>
        <end position="48"/>
    </location>
</feature>
<feature type="region of interest" description="Disordered" evidence="1">
    <location>
        <begin position="68"/>
        <end position="91"/>
    </location>
</feature>
<sequence length="109" mass="11803">MQMRQVMLFIINGFKMPTSDGRRQSFPPALLALLMLVLLSGCPPPCKGDGNHVGNRRTIDIPVSSPKRVIRGKPSRQGGSRPSVDKLPCDFPPCTTPHKGAVNVNVNKG</sequence>
<dbReference type="EMBL" id="CM029052">
    <property type="protein sequence ID" value="KAG2558850.1"/>
    <property type="molecule type" value="Genomic_DNA"/>
</dbReference>
<evidence type="ECO:0000313" key="3">
    <source>
        <dbReference type="EMBL" id="KAG2558850.1"/>
    </source>
</evidence>
<dbReference type="AlphaFoldDB" id="A0A8T0PB54"/>
<comment type="caution">
    <text evidence="3">The sequence shown here is derived from an EMBL/GenBank/DDBJ whole genome shotgun (WGS) entry which is preliminary data.</text>
</comment>